<proteinExistence type="predicted"/>
<feature type="transmembrane region" description="Helical" evidence="1">
    <location>
        <begin position="390"/>
        <end position="409"/>
    </location>
</feature>
<keyword evidence="3" id="KW-1185">Reference proteome</keyword>
<reference evidence="2 3" key="1">
    <citation type="journal article" date="2019" name="Int. J. Syst. Evol. Microbiol.">
        <title>The Global Catalogue of Microorganisms (GCM) 10K type strain sequencing project: providing services to taxonomists for standard genome sequencing and annotation.</title>
        <authorList>
            <consortium name="The Broad Institute Genomics Platform"/>
            <consortium name="The Broad Institute Genome Sequencing Center for Infectious Disease"/>
            <person name="Wu L."/>
            <person name="Ma J."/>
        </authorList>
    </citation>
    <scope>NUCLEOTIDE SEQUENCE [LARGE SCALE GENOMIC DNA]</scope>
    <source>
        <strain evidence="2 3">JCM 15421</strain>
    </source>
</reference>
<protein>
    <recommendedName>
        <fullName evidence="4">Glycosyltransferase RgtA/B/C/D-like domain-containing protein</fullName>
    </recommendedName>
</protein>
<dbReference type="Proteomes" id="UP001501523">
    <property type="component" value="Unassembled WGS sequence"/>
</dbReference>
<keyword evidence="1" id="KW-0812">Transmembrane</keyword>
<keyword evidence="1" id="KW-1133">Transmembrane helix</keyword>
<feature type="transmembrane region" description="Helical" evidence="1">
    <location>
        <begin position="120"/>
        <end position="138"/>
    </location>
</feature>
<organism evidence="2 3">
    <name type="scientific">Dokdonella soli</name>
    <dbReference type="NCBI Taxonomy" id="529810"/>
    <lineage>
        <taxon>Bacteria</taxon>
        <taxon>Pseudomonadati</taxon>
        <taxon>Pseudomonadota</taxon>
        <taxon>Gammaproteobacteria</taxon>
        <taxon>Lysobacterales</taxon>
        <taxon>Rhodanobacteraceae</taxon>
        <taxon>Dokdonella</taxon>
    </lineage>
</organism>
<feature type="transmembrane region" description="Helical" evidence="1">
    <location>
        <begin position="169"/>
        <end position="189"/>
    </location>
</feature>
<gene>
    <name evidence="2" type="ORF">GCM10009105_12690</name>
</gene>
<evidence type="ECO:0000313" key="2">
    <source>
        <dbReference type="EMBL" id="GAA0711039.1"/>
    </source>
</evidence>
<feature type="transmembrane region" description="Helical" evidence="1">
    <location>
        <begin position="238"/>
        <end position="257"/>
    </location>
</feature>
<feature type="transmembrane region" description="Helical" evidence="1">
    <location>
        <begin position="421"/>
        <end position="439"/>
    </location>
</feature>
<name>A0ABN1IEU9_9GAMM</name>
<dbReference type="RefSeq" id="WP_343788323.1">
    <property type="nucleotide sequence ID" value="NZ_BAAAEU010000006.1"/>
</dbReference>
<keyword evidence="1" id="KW-0472">Membrane</keyword>
<evidence type="ECO:0008006" key="4">
    <source>
        <dbReference type="Google" id="ProtNLM"/>
    </source>
</evidence>
<sequence length="475" mass="51869">MSPNRPIRMGIVALLVVLWLAGTLRAFTLWVHDPLYAYANSYDQTRYTNCFHFYPDRPAEVPPQRNSPQAPFAKYRFIASGDPMCYWSSELAFTGATAAIWKIGEALGAGEVHDVRWIGALRWLALLALSVALSLAWLRRGDTRAALANAALLPLLFADPGNTLYLDTFYAEGTALLTAYALFALALLWRDEVRSRRRFALLALVAFLLATSKIQHLLLPLGLAFVVIVLDRVRLGRISWRAAALGVGAFAGFWLQFVQLHRDGAMMDAIDQYNRADVVFTALVPFADDPRALLTELGIDPECAIYSEHHAWEFPDLPERVCTGLVNFNRGLELRTLLRHPDIALRLAGHGVLGLDPWIAKNLGQVEGGEFATMPSSVPSLGRLLHANPLVQLAILVLPLLAMLALLLRPGLRAGSRALDYAALTVATMLATFVITVLGDGLADAAKQGHLVVNAALAWLVVAVVGGIGSASRER</sequence>
<evidence type="ECO:0000313" key="3">
    <source>
        <dbReference type="Proteomes" id="UP001501523"/>
    </source>
</evidence>
<comment type="caution">
    <text evidence="2">The sequence shown here is derived from an EMBL/GenBank/DDBJ whole genome shotgun (WGS) entry which is preliminary data.</text>
</comment>
<accession>A0ABN1IEU9</accession>
<dbReference type="EMBL" id="BAAAEU010000006">
    <property type="protein sequence ID" value="GAA0711039.1"/>
    <property type="molecule type" value="Genomic_DNA"/>
</dbReference>
<feature type="transmembrane region" description="Helical" evidence="1">
    <location>
        <begin position="201"/>
        <end position="226"/>
    </location>
</feature>
<feature type="transmembrane region" description="Helical" evidence="1">
    <location>
        <begin position="451"/>
        <end position="471"/>
    </location>
</feature>
<feature type="transmembrane region" description="Helical" evidence="1">
    <location>
        <begin position="145"/>
        <end position="163"/>
    </location>
</feature>
<evidence type="ECO:0000256" key="1">
    <source>
        <dbReference type="SAM" id="Phobius"/>
    </source>
</evidence>